<organism evidence="1 3">
    <name type="scientific">Paenibacillus barcinonensis</name>
    <dbReference type="NCBI Taxonomy" id="198119"/>
    <lineage>
        <taxon>Bacteria</taxon>
        <taxon>Bacillati</taxon>
        <taxon>Bacillota</taxon>
        <taxon>Bacilli</taxon>
        <taxon>Bacillales</taxon>
        <taxon>Paenibacillaceae</taxon>
        <taxon>Paenibacillus</taxon>
    </lineage>
</organism>
<evidence type="ECO:0000313" key="1">
    <source>
        <dbReference type="EMBL" id="PYE49835.1"/>
    </source>
</evidence>
<reference evidence="1 3" key="1">
    <citation type="submission" date="2018-06" db="EMBL/GenBank/DDBJ databases">
        <title>Genomic Encyclopedia of Type Strains, Phase III (KMG-III): the genomes of soil and plant-associated and newly described type strains.</title>
        <authorList>
            <person name="Whitman W."/>
        </authorList>
    </citation>
    <scope>NUCLEOTIDE SEQUENCE [LARGE SCALE GENOMIC DNA]</scope>
    <source>
        <strain evidence="1 3">CECT 7022</strain>
    </source>
</reference>
<dbReference type="RefSeq" id="WP_110896505.1">
    <property type="nucleotide sequence ID" value="NZ_CP054614.1"/>
</dbReference>
<dbReference type="Proteomes" id="UP000247790">
    <property type="component" value="Unassembled WGS sequence"/>
</dbReference>
<dbReference type="EMBL" id="QJSW01000005">
    <property type="protein sequence ID" value="PYE49835.1"/>
    <property type="molecule type" value="Genomic_DNA"/>
</dbReference>
<evidence type="ECO:0000313" key="3">
    <source>
        <dbReference type="Proteomes" id="UP000247790"/>
    </source>
</evidence>
<keyword evidence="4" id="KW-1185">Reference proteome</keyword>
<evidence type="ECO:0000313" key="4">
    <source>
        <dbReference type="Proteomes" id="UP000509327"/>
    </source>
</evidence>
<accession>A0A2V4VA79</accession>
<dbReference type="Proteomes" id="UP000509327">
    <property type="component" value="Chromosome"/>
</dbReference>
<reference evidence="2 4" key="2">
    <citation type="submission" date="2020-06" db="EMBL/GenBank/DDBJ databases">
        <title>Complete genome of Paenibacillus barcinonensis KACC11450.</title>
        <authorList>
            <person name="Kim M."/>
            <person name="Park Y.-J."/>
            <person name="Shin J.-H."/>
        </authorList>
    </citation>
    <scope>NUCLEOTIDE SEQUENCE [LARGE SCALE GENOMIC DNA]</scope>
    <source>
        <strain evidence="2 4">KACC11450</strain>
    </source>
</reference>
<gene>
    <name evidence="1" type="ORF">DFQ00_105339</name>
    <name evidence="2" type="ORF">HUB98_09150</name>
</gene>
<proteinExistence type="predicted"/>
<dbReference type="AlphaFoldDB" id="A0A2V4VA79"/>
<name>A0A2V4VA79_PAEBA</name>
<dbReference type="EMBL" id="CP054614">
    <property type="protein sequence ID" value="QKS56490.1"/>
    <property type="molecule type" value="Genomic_DNA"/>
</dbReference>
<evidence type="ECO:0000313" key="2">
    <source>
        <dbReference type="EMBL" id="QKS56490.1"/>
    </source>
</evidence>
<protein>
    <submittedName>
        <fullName evidence="1">Uncharacterized protein</fullName>
    </submittedName>
</protein>
<dbReference type="OrthoDB" id="9868331at2"/>
<sequence length="83" mass="9616">MSFEFDFESKVRNLVPELTNSLTSRLDEALKDPKYTEMESMLGDTNTKIVMMSNITLGMSAEMTLQILKEYHKELSSYLENQK</sequence>